<dbReference type="VEuPathDB" id="FungiDB:VP01_10740g1"/>
<name>A0A0L6VTV2_9BASI</name>
<sequence length="99" mass="11470">MAEENSRLLEKFWSFAYMWGYFTHNRIVNSLTGDKTPLELMFGKTPLFDQLHTFGEVAFVHKPHHLQGKKTGKRAWRCNFVGQSASVNTAAAYRNYHCT</sequence>
<protein>
    <submittedName>
        <fullName evidence="1">Uncharacterized protein</fullName>
    </submittedName>
</protein>
<proteinExistence type="predicted"/>
<accession>A0A0L6VTV2</accession>
<comment type="caution">
    <text evidence="1">The sequence shown here is derived from an EMBL/GenBank/DDBJ whole genome shotgun (WGS) entry which is preliminary data.</text>
</comment>
<dbReference type="AlphaFoldDB" id="A0A0L6VTV2"/>
<organism evidence="1 2">
    <name type="scientific">Puccinia sorghi</name>
    <dbReference type="NCBI Taxonomy" id="27349"/>
    <lineage>
        <taxon>Eukaryota</taxon>
        <taxon>Fungi</taxon>
        <taxon>Dikarya</taxon>
        <taxon>Basidiomycota</taxon>
        <taxon>Pucciniomycotina</taxon>
        <taxon>Pucciniomycetes</taxon>
        <taxon>Pucciniales</taxon>
        <taxon>Pucciniaceae</taxon>
        <taxon>Puccinia</taxon>
    </lineage>
</organism>
<dbReference type="EMBL" id="LAVV01000822">
    <property type="protein sequence ID" value="KNZ64037.1"/>
    <property type="molecule type" value="Genomic_DNA"/>
</dbReference>
<reference evidence="1 2" key="1">
    <citation type="submission" date="2015-08" db="EMBL/GenBank/DDBJ databases">
        <title>Next Generation Sequencing and Analysis of the Genome of Puccinia sorghi L Schw, the Causal Agent of Maize Common Rust.</title>
        <authorList>
            <person name="Rochi L."/>
            <person name="Burguener G."/>
            <person name="Darino M."/>
            <person name="Turjanski A."/>
            <person name="Kreff E."/>
            <person name="Dieguez M.J."/>
            <person name="Sacco F."/>
        </authorList>
    </citation>
    <scope>NUCLEOTIDE SEQUENCE [LARGE SCALE GENOMIC DNA]</scope>
    <source>
        <strain evidence="1 2">RO10H11247</strain>
    </source>
</reference>
<evidence type="ECO:0000313" key="2">
    <source>
        <dbReference type="Proteomes" id="UP000037035"/>
    </source>
</evidence>
<keyword evidence="2" id="KW-1185">Reference proteome</keyword>
<evidence type="ECO:0000313" key="1">
    <source>
        <dbReference type="EMBL" id="KNZ64037.1"/>
    </source>
</evidence>
<gene>
    <name evidence="1" type="ORF">VP01_10740g1</name>
</gene>
<dbReference type="OrthoDB" id="3243429at2759"/>
<dbReference type="Proteomes" id="UP000037035">
    <property type="component" value="Unassembled WGS sequence"/>
</dbReference>